<organism evidence="1 2">
    <name type="scientific">Smallanthus sonchifolius</name>
    <dbReference type="NCBI Taxonomy" id="185202"/>
    <lineage>
        <taxon>Eukaryota</taxon>
        <taxon>Viridiplantae</taxon>
        <taxon>Streptophyta</taxon>
        <taxon>Embryophyta</taxon>
        <taxon>Tracheophyta</taxon>
        <taxon>Spermatophyta</taxon>
        <taxon>Magnoliopsida</taxon>
        <taxon>eudicotyledons</taxon>
        <taxon>Gunneridae</taxon>
        <taxon>Pentapetalae</taxon>
        <taxon>asterids</taxon>
        <taxon>campanulids</taxon>
        <taxon>Asterales</taxon>
        <taxon>Asteraceae</taxon>
        <taxon>Asteroideae</taxon>
        <taxon>Heliantheae alliance</taxon>
        <taxon>Millerieae</taxon>
        <taxon>Smallanthus</taxon>
    </lineage>
</organism>
<accession>A0ACB9DFE1</accession>
<evidence type="ECO:0000313" key="2">
    <source>
        <dbReference type="Proteomes" id="UP001056120"/>
    </source>
</evidence>
<dbReference type="Proteomes" id="UP001056120">
    <property type="component" value="Linkage Group LG19"/>
</dbReference>
<dbReference type="EMBL" id="CM042036">
    <property type="protein sequence ID" value="KAI3745282.1"/>
    <property type="molecule type" value="Genomic_DNA"/>
</dbReference>
<proteinExistence type="predicted"/>
<reference evidence="1 2" key="2">
    <citation type="journal article" date="2022" name="Mol. Ecol. Resour.">
        <title>The genomes of chicory, endive, great burdock and yacon provide insights into Asteraceae paleo-polyploidization history and plant inulin production.</title>
        <authorList>
            <person name="Fan W."/>
            <person name="Wang S."/>
            <person name="Wang H."/>
            <person name="Wang A."/>
            <person name="Jiang F."/>
            <person name="Liu H."/>
            <person name="Zhao H."/>
            <person name="Xu D."/>
            <person name="Zhang Y."/>
        </authorList>
    </citation>
    <scope>NUCLEOTIDE SEQUENCE [LARGE SCALE GENOMIC DNA]</scope>
    <source>
        <strain evidence="2">cv. Yunnan</strain>
        <tissue evidence="1">Leaves</tissue>
    </source>
</reference>
<gene>
    <name evidence="1" type="ORF">L1987_58393</name>
</gene>
<evidence type="ECO:0000313" key="1">
    <source>
        <dbReference type="EMBL" id="KAI3745282.1"/>
    </source>
</evidence>
<name>A0ACB9DFE1_9ASTR</name>
<comment type="caution">
    <text evidence="1">The sequence shown here is derived from an EMBL/GenBank/DDBJ whole genome shotgun (WGS) entry which is preliminary data.</text>
</comment>
<keyword evidence="2" id="KW-1185">Reference proteome</keyword>
<protein>
    <submittedName>
        <fullName evidence="1">Uncharacterized protein</fullName>
    </submittedName>
</protein>
<reference evidence="2" key="1">
    <citation type="journal article" date="2022" name="Mol. Ecol. Resour.">
        <title>The genomes of chicory, endive, great burdock and yacon provide insights into Asteraceae palaeo-polyploidization history and plant inulin production.</title>
        <authorList>
            <person name="Fan W."/>
            <person name="Wang S."/>
            <person name="Wang H."/>
            <person name="Wang A."/>
            <person name="Jiang F."/>
            <person name="Liu H."/>
            <person name="Zhao H."/>
            <person name="Xu D."/>
            <person name="Zhang Y."/>
        </authorList>
    </citation>
    <scope>NUCLEOTIDE SEQUENCE [LARGE SCALE GENOMIC DNA]</scope>
    <source>
        <strain evidence="2">cv. Yunnan</strain>
    </source>
</reference>
<sequence>MELSKALIKNTNNPKLAWQIFKRIASNPTFPSDAFNQSLPVLTRILIGAKMFTEINALQQLLLTHQPQTPDHPMVLLMRVLAKLGHVNLAVSQLQVFRSHHPNKPLSISLYNLLIRSSIHENLPDCVRLLYEDMVVSRVGPETYTFNLLIGGLCDSGCLEDARKVFDKMRERGCVPNEFSFGILVRGYCRAGRASEGLELLEVMRGMEIGSNIVVYNTLVSTFCKEGKTSEAEKLVEMLREDGHVPNVVTFNARISALCSTGKVLEASRIFRDMQVGRELGLPQPDVITYNLMLEGFCKEGMMEEAKTVIESMKEIGVILKVESYNIWLMGLMRNGMLLEAQVVLNAMVEKGVQPTIVSYNILMDGLCKNGMLRDAKTVMSLMRNGGVAPDVVSYSILLHGYCKKGMIGEANKHLHNMIANGCFPNEYTCNSLLESLWKEGKVSEAEELLKKMKERGYALNTVTYNIVLDGLCKMGQVDKAVETMHEMWNQENADGNDNDSCEPDLITYSTIINALCKDEKLDEAKKKFIEMIGRNVYPDSVIYDIFIYNLCKKGKVSSAFRVLKEMEKKGYNKSLQTYNSLILGLGMKSQFFEMYGLMNEMRERGISPNVSTYNNMIRCLCESGQTDDATKLLDEMLNKGVSLNNSTFKLLIKPLCQIGEFRPAQEVFNISLSIFGHKETLYSFMFNELVAGDELLEAKDIFMSALDRCFDIANFSYGDFINRLSKAEMVECATEVLKKMIKKRYTFEPASFMPVIDGLRMTGNKREADEFAELMLEMGSEIKVTNQVNRNTKVFNRRKVVNNNENNWQNVLHRDDGSGATLKILNKIQKGWSHERISNIQSPKKLLYERCLCVLLQPQVLKLFVYNNVKPVKIATAFLEECLIPVATFSSRKVVVIIERIQFGYSKLSLVGKTRFPGNVIGKGVLSISDSQGNGEKRVQQELANLQFFNPWPVKIATAFLEECLIPVATFSPRKVVVIIERIQFGYSKLSLVGKTRFPGNVIGKGVLSVSDSQGNGEKGYNKSLQTYNSLILGLSKAEKWWNVLLKFSRK</sequence>